<proteinExistence type="predicted"/>
<feature type="compositionally biased region" description="Basic and acidic residues" evidence="1">
    <location>
        <begin position="66"/>
        <end position="92"/>
    </location>
</feature>
<organism evidence="3 4">
    <name type="scientific">Clavibacter michiganensis</name>
    <dbReference type="NCBI Taxonomy" id="28447"/>
    <lineage>
        <taxon>Bacteria</taxon>
        <taxon>Bacillati</taxon>
        <taxon>Actinomycetota</taxon>
        <taxon>Actinomycetes</taxon>
        <taxon>Micrococcales</taxon>
        <taxon>Microbacteriaceae</taxon>
        <taxon>Clavibacter</taxon>
    </lineage>
</organism>
<sequence length="248" mass="25670">MDEAQRGELRELRRRAYGPAPDLDDAELDRLRELEGRQGGAAVTSASVRAAAPGAPPASHPADPAPEARDAAADDATAHEAAAREAAADRSDADDALAAHLSAPRRRRTAILWATSVLVAVGATVALTTGFASMTGRDVGTVALDPDRPVPDRWDDWYQDVATGVGEFHGLTVIGLENPEDDAACVTVVAPRFARGANPVGGCAAGSFPARGVLTVTGDMPAELRDEFPEGTALEFVLEGGSVRVTAG</sequence>
<accession>A0A251Y8P3</accession>
<dbReference type="AlphaFoldDB" id="A0A251Y8P3"/>
<feature type="transmembrane region" description="Helical" evidence="2">
    <location>
        <begin position="110"/>
        <end position="132"/>
    </location>
</feature>
<evidence type="ECO:0000313" key="3">
    <source>
        <dbReference type="EMBL" id="OUE20634.1"/>
    </source>
</evidence>
<dbReference type="EMBL" id="MDJW01000008">
    <property type="protein sequence ID" value="OUE20634.1"/>
    <property type="molecule type" value="Genomic_DNA"/>
</dbReference>
<evidence type="ECO:0000256" key="1">
    <source>
        <dbReference type="SAM" id="MobiDB-lite"/>
    </source>
</evidence>
<evidence type="ECO:0000256" key="2">
    <source>
        <dbReference type="SAM" id="Phobius"/>
    </source>
</evidence>
<feature type="compositionally biased region" description="Basic and acidic residues" evidence="1">
    <location>
        <begin position="1"/>
        <end position="11"/>
    </location>
</feature>
<reference evidence="3 4" key="1">
    <citation type="submission" date="2016-08" db="EMBL/GenBank/DDBJ databases">
        <title>Genome sequence of Clavibacter michiganensis spp strain CFBP7494.</title>
        <authorList>
            <person name="Thapa S.P."/>
            <person name="Coaker G."/>
            <person name="Jacques M.-A."/>
        </authorList>
    </citation>
    <scope>NUCLEOTIDE SEQUENCE [LARGE SCALE GENOMIC DNA]</scope>
    <source>
        <strain evidence="3">CFBP7494</strain>
    </source>
</reference>
<name>A0A251Y8P3_9MICO</name>
<protein>
    <submittedName>
        <fullName evidence="3">Uncharacterized protein</fullName>
    </submittedName>
</protein>
<comment type="caution">
    <text evidence="3">The sequence shown here is derived from an EMBL/GenBank/DDBJ whole genome shotgun (WGS) entry which is preliminary data.</text>
</comment>
<feature type="region of interest" description="Disordered" evidence="1">
    <location>
        <begin position="1"/>
        <end position="92"/>
    </location>
</feature>
<evidence type="ECO:0000313" key="4">
    <source>
        <dbReference type="Proteomes" id="UP000194837"/>
    </source>
</evidence>
<keyword evidence="2" id="KW-0812">Transmembrane</keyword>
<dbReference type="Proteomes" id="UP000194837">
    <property type="component" value="Unassembled WGS sequence"/>
</dbReference>
<keyword evidence="2" id="KW-1133">Transmembrane helix</keyword>
<keyword evidence="2" id="KW-0472">Membrane</keyword>
<gene>
    <name evidence="3" type="ORF">BFL34_01452</name>
</gene>
<dbReference type="RefSeq" id="WP_086521218.1">
    <property type="nucleotide sequence ID" value="NZ_MDJW01000008.1"/>
</dbReference>
<feature type="compositionally biased region" description="Low complexity" evidence="1">
    <location>
        <begin position="40"/>
        <end position="53"/>
    </location>
</feature>